<dbReference type="PRINTS" id="PR01009">
    <property type="entry name" value="FLGMRINGFLIF"/>
</dbReference>
<keyword evidence="9 14" id="KW-0472">Membrane</keyword>
<evidence type="ECO:0000256" key="6">
    <source>
        <dbReference type="ARBA" id="ARBA00022475"/>
    </source>
</evidence>
<name>A0A368LJ17_9VIBR</name>
<keyword evidence="10 12" id="KW-0975">Bacterial flagellum</keyword>
<dbReference type="AlphaFoldDB" id="A0A368LJ17"/>
<feature type="transmembrane region" description="Helical" evidence="14">
    <location>
        <begin position="453"/>
        <end position="472"/>
    </location>
</feature>
<feature type="region of interest" description="Disordered" evidence="13">
    <location>
        <begin position="325"/>
        <end position="356"/>
    </location>
</feature>
<proteinExistence type="inferred from homology"/>
<dbReference type="NCBIfam" id="TIGR00206">
    <property type="entry name" value="fliF"/>
    <property type="match status" value="1"/>
</dbReference>
<evidence type="ECO:0000256" key="2">
    <source>
        <dbReference type="ARBA" id="ARBA00004117"/>
    </source>
</evidence>
<evidence type="ECO:0000256" key="8">
    <source>
        <dbReference type="ARBA" id="ARBA00022989"/>
    </source>
</evidence>
<keyword evidence="17" id="KW-0282">Flagellum</keyword>
<dbReference type="Proteomes" id="UP000252479">
    <property type="component" value="Unassembled WGS sequence"/>
</dbReference>
<dbReference type="PANTHER" id="PTHR30046">
    <property type="entry name" value="FLAGELLAR M-RING PROTEIN"/>
    <property type="match status" value="1"/>
</dbReference>
<dbReference type="Pfam" id="PF08345">
    <property type="entry name" value="YscJ_FliF_C"/>
    <property type="match status" value="1"/>
</dbReference>
<feature type="domain" description="Flagellar M-ring N-terminal" evidence="15">
    <location>
        <begin position="68"/>
        <end position="242"/>
    </location>
</feature>
<evidence type="ECO:0000256" key="11">
    <source>
        <dbReference type="ARBA" id="ARBA00025936"/>
    </source>
</evidence>
<evidence type="ECO:0000256" key="13">
    <source>
        <dbReference type="SAM" id="MobiDB-lite"/>
    </source>
</evidence>
<evidence type="ECO:0000256" key="7">
    <source>
        <dbReference type="ARBA" id="ARBA00022692"/>
    </source>
</evidence>
<evidence type="ECO:0000256" key="4">
    <source>
        <dbReference type="ARBA" id="ARBA00007971"/>
    </source>
</evidence>
<keyword evidence="17" id="KW-0969">Cilium</keyword>
<keyword evidence="7 14" id="KW-0812">Transmembrane</keyword>
<dbReference type="InterPro" id="IPR045851">
    <property type="entry name" value="AMP-bd_C_sf"/>
</dbReference>
<dbReference type="Pfam" id="PF01514">
    <property type="entry name" value="YscJ_FliF"/>
    <property type="match status" value="1"/>
</dbReference>
<dbReference type="Gene3D" id="3.30.300.30">
    <property type="match status" value="1"/>
</dbReference>
<protein>
    <recommendedName>
        <fullName evidence="5 12">Flagellar M-ring protein</fullName>
    </recommendedName>
</protein>
<dbReference type="GeneID" id="303190253"/>
<organism evidence="17 18">
    <name type="scientific">Vibrio casei</name>
    <dbReference type="NCBI Taxonomy" id="673372"/>
    <lineage>
        <taxon>Bacteria</taxon>
        <taxon>Pseudomonadati</taxon>
        <taxon>Pseudomonadota</taxon>
        <taxon>Gammaproteobacteria</taxon>
        <taxon>Vibrionales</taxon>
        <taxon>Vibrionaceae</taxon>
        <taxon>Vibrio</taxon>
    </lineage>
</organism>
<sequence>MSNTSLVGNASPEPSRKERVINSIGKVSTSASSLKSFWSKSSRNFGIMLVFSSVVAIIIVLMLWGAGTEYRPLYSKNSNFDSSQVLQMLDSENIKYELSQDSGIIMVPHDDVARIRMVLAAKGLKERLPSGFDSLTTNSTVGESQFMETAKYRHALEGELARSIVTIDAINAARVHLAIPKESLFKRKDSEQARASVVANIIGGMDLKPNQVDAIINIVAGAVIGLKAENVRVIDQFGRLLSSDLNAGDIAYSTTKQTDFKHKTEQGLVKQASDMLTPVLGLSNFRVQVSSDMDFSKVEETEELYSNPVVRKERTMLDTNNSDLALGIPGSLSNSPPVTGDADPASPTNEKTRNETNRDYAVSGKVIRTQHQQGKIEKLNVSVVLNQASAADGGWTQAQLDSVTNIVKTAIGFDAQRGDVINVTSMPFIAATGLVSNQYAWYENPSYQTLGRYIFIGLISVLLVMFVLRPLVKTIANEHEQSGQESNVSDDLEIDIQKEKQLPSTTTSSHFDTELPSADSALDVQIQHLRMIADKDPNRVSEILKTWMMEKDSHAK</sequence>
<dbReference type="PIRSF" id="PIRSF004862">
    <property type="entry name" value="FliF"/>
    <property type="match status" value="1"/>
</dbReference>
<comment type="subunit">
    <text evidence="11">The basal body constitutes a major portion of the flagellar organelle and consists of four rings (L,P,S, and M) mounted on a central rod. The M ring is integral to the inner membrane of the cell and may be connected to the flagellar rod via the S ring. The S (supramembrane ring) lies just distal to the M ring. The L and P rings lie in the outer membrane and the periplasmic space, respectively.</text>
</comment>
<evidence type="ECO:0000313" key="18">
    <source>
        <dbReference type="Proteomes" id="UP000252479"/>
    </source>
</evidence>
<evidence type="ECO:0000256" key="10">
    <source>
        <dbReference type="ARBA" id="ARBA00023143"/>
    </source>
</evidence>
<keyword evidence="18" id="KW-1185">Reference proteome</keyword>
<dbReference type="GO" id="GO:0071973">
    <property type="term" value="P:bacterial-type flagellum-dependent cell motility"/>
    <property type="evidence" value="ECO:0007669"/>
    <property type="project" value="InterPro"/>
</dbReference>
<evidence type="ECO:0000256" key="12">
    <source>
        <dbReference type="PIRNR" id="PIRNR004862"/>
    </source>
</evidence>
<comment type="similarity">
    <text evidence="4 12">Belongs to the FliF family.</text>
</comment>
<evidence type="ECO:0000259" key="16">
    <source>
        <dbReference type="Pfam" id="PF08345"/>
    </source>
</evidence>
<evidence type="ECO:0000256" key="5">
    <source>
        <dbReference type="ARBA" id="ARBA00017949"/>
    </source>
</evidence>
<dbReference type="PANTHER" id="PTHR30046:SF0">
    <property type="entry name" value="FLAGELLAR M-RING PROTEIN"/>
    <property type="match status" value="1"/>
</dbReference>
<reference evidence="17 18" key="1">
    <citation type="journal article" date="2017" name="Elife">
        <title>Extensive horizontal gene transfer in cheese-associated bacteria.</title>
        <authorList>
            <person name="Bonham K.S."/>
            <person name="Wolfe B.E."/>
            <person name="Dutton R.J."/>
        </authorList>
    </citation>
    <scope>NUCLEOTIDE SEQUENCE [LARGE SCALE GENOMIC DNA]</scope>
    <source>
        <strain evidence="17 18">JB196</strain>
    </source>
</reference>
<gene>
    <name evidence="17" type="ORF">CIK83_15110</name>
</gene>
<comment type="caution">
    <text evidence="17">The sequence shown here is derived from an EMBL/GenBank/DDBJ whole genome shotgun (WGS) entry which is preliminary data.</text>
</comment>
<keyword evidence="8 14" id="KW-1133">Transmembrane helix</keyword>
<dbReference type="GO" id="GO:0005886">
    <property type="term" value="C:plasma membrane"/>
    <property type="evidence" value="ECO:0007669"/>
    <property type="project" value="UniProtKB-SubCell"/>
</dbReference>
<evidence type="ECO:0000256" key="14">
    <source>
        <dbReference type="SAM" id="Phobius"/>
    </source>
</evidence>
<dbReference type="InterPro" id="IPR043427">
    <property type="entry name" value="YscJ/FliF"/>
</dbReference>
<comment type="subcellular location">
    <subcellularLocation>
        <location evidence="2 12">Bacterial flagellum basal body</location>
    </subcellularLocation>
    <subcellularLocation>
        <location evidence="3">Cell membrane</location>
        <topology evidence="3">Multi-pass membrane protein</topology>
    </subcellularLocation>
</comment>
<keyword evidence="6" id="KW-1003">Cell membrane</keyword>
<evidence type="ECO:0000256" key="9">
    <source>
        <dbReference type="ARBA" id="ARBA00023136"/>
    </source>
</evidence>
<feature type="transmembrane region" description="Helical" evidence="14">
    <location>
        <begin position="45"/>
        <end position="66"/>
    </location>
</feature>
<accession>A0A368LJ17</accession>
<dbReference type="GO" id="GO:0009431">
    <property type="term" value="C:bacterial-type flagellum basal body, MS ring"/>
    <property type="evidence" value="ECO:0007669"/>
    <property type="project" value="InterPro"/>
</dbReference>
<evidence type="ECO:0000259" key="15">
    <source>
        <dbReference type="Pfam" id="PF01514"/>
    </source>
</evidence>
<dbReference type="RefSeq" id="WP_086959963.1">
    <property type="nucleotide sequence ID" value="NZ_FUKS01000023.1"/>
</dbReference>
<keyword evidence="17" id="KW-0966">Cell projection</keyword>
<dbReference type="InterPro" id="IPR000067">
    <property type="entry name" value="FlgMring_FliF"/>
</dbReference>
<evidence type="ECO:0000256" key="1">
    <source>
        <dbReference type="ARBA" id="ARBA00003820"/>
    </source>
</evidence>
<dbReference type="InterPro" id="IPR013556">
    <property type="entry name" value="Flag_M-ring_C"/>
</dbReference>
<evidence type="ECO:0000313" key="17">
    <source>
        <dbReference type="EMBL" id="RCS70742.1"/>
    </source>
</evidence>
<comment type="function">
    <text evidence="1 12">The M ring may be actively involved in energy transduction.</text>
</comment>
<dbReference type="GO" id="GO:0003774">
    <property type="term" value="F:cytoskeletal motor activity"/>
    <property type="evidence" value="ECO:0007669"/>
    <property type="project" value="InterPro"/>
</dbReference>
<evidence type="ECO:0000256" key="3">
    <source>
        <dbReference type="ARBA" id="ARBA00004651"/>
    </source>
</evidence>
<feature type="domain" description="Flagellar M-ring C-terminal" evidence="16">
    <location>
        <begin position="276"/>
        <end position="428"/>
    </location>
</feature>
<dbReference type="EMBL" id="QPGL01000002">
    <property type="protein sequence ID" value="RCS70742.1"/>
    <property type="molecule type" value="Genomic_DNA"/>
</dbReference>
<dbReference type="InterPro" id="IPR006182">
    <property type="entry name" value="FliF_N_dom"/>
</dbReference>